<keyword evidence="3 5" id="KW-0949">S-adenosyl-L-methionine</keyword>
<evidence type="ECO:0000256" key="5">
    <source>
        <dbReference type="HAMAP-Rule" id="MF_02126"/>
    </source>
</evidence>
<dbReference type="EC" id="2.1.1.297" evidence="5"/>
<comment type="function">
    <text evidence="5">Methylates the class 1 translation termination release factors RF1/PrfA and RF2/PrfB on the glutamine residue of the universally conserved GGQ motif.</text>
</comment>
<evidence type="ECO:0000256" key="2">
    <source>
        <dbReference type="ARBA" id="ARBA00022679"/>
    </source>
</evidence>
<name>A0ABT1E9D3_9FIRM</name>
<dbReference type="PROSITE" id="PS00092">
    <property type="entry name" value="N6_MTASE"/>
    <property type="match status" value="1"/>
</dbReference>
<dbReference type="PANTHER" id="PTHR18895:SF74">
    <property type="entry name" value="MTRF1L RELEASE FACTOR GLUTAMINE METHYLTRANSFERASE"/>
    <property type="match status" value="1"/>
</dbReference>
<evidence type="ECO:0000256" key="3">
    <source>
        <dbReference type="ARBA" id="ARBA00022691"/>
    </source>
</evidence>
<dbReference type="NCBIfam" id="TIGR03534">
    <property type="entry name" value="RF_mod_PrmC"/>
    <property type="match status" value="1"/>
</dbReference>
<feature type="binding site" evidence="5">
    <location>
        <position position="147"/>
    </location>
    <ligand>
        <name>S-adenosyl-L-methionine</name>
        <dbReference type="ChEBI" id="CHEBI:59789"/>
    </ligand>
</feature>
<evidence type="ECO:0000313" key="8">
    <source>
        <dbReference type="EMBL" id="MCP1102296.1"/>
    </source>
</evidence>
<dbReference type="Gene3D" id="3.40.50.150">
    <property type="entry name" value="Vaccinia Virus protein VP39"/>
    <property type="match status" value="1"/>
</dbReference>
<feature type="binding site" evidence="5">
    <location>
        <position position="188"/>
    </location>
    <ligand>
        <name>S-adenosyl-L-methionine</name>
        <dbReference type="ChEBI" id="CHEBI:59789"/>
    </ligand>
</feature>
<dbReference type="InterPro" id="IPR040758">
    <property type="entry name" value="PrmC_N"/>
</dbReference>
<dbReference type="EMBL" id="JAMZFW010000009">
    <property type="protein sequence ID" value="MCP1102296.1"/>
    <property type="molecule type" value="Genomic_DNA"/>
</dbReference>
<organism evidence="8 9">
    <name type="scientific">Aequitasia blattaphilus</name>
    <dbReference type="NCBI Taxonomy" id="2949332"/>
    <lineage>
        <taxon>Bacteria</taxon>
        <taxon>Bacillati</taxon>
        <taxon>Bacillota</taxon>
        <taxon>Clostridia</taxon>
        <taxon>Lachnospirales</taxon>
        <taxon>Lachnospiraceae</taxon>
        <taxon>Aequitasia</taxon>
    </lineage>
</organism>
<comment type="caution">
    <text evidence="8">The sequence shown here is derived from an EMBL/GenBank/DDBJ whole genome shotgun (WGS) entry which is preliminary data.</text>
</comment>
<dbReference type="Pfam" id="PF05175">
    <property type="entry name" value="MTS"/>
    <property type="match status" value="1"/>
</dbReference>
<protein>
    <recommendedName>
        <fullName evidence="5">Release factor glutamine methyltransferase</fullName>
        <shortName evidence="5">RF MTase</shortName>
        <ecNumber evidence="5">2.1.1.297</ecNumber>
    </recommendedName>
    <alternativeName>
        <fullName evidence="5">N5-glutamine methyltransferase PrmC</fullName>
    </alternativeName>
    <alternativeName>
        <fullName evidence="5">Protein-(glutamine-N5) MTase PrmC</fullName>
    </alternativeName>
    <alternativeName>
        <fullName evidence="5">Protein-glutamine N-methyltransferase PrmC</fullName>
    </alternativeName>
</protein>
<dbReference type="GO" id="GO:0102559">
    <property type="term" value="F:peptide chain release factor N(5)-glutamine methyltransferase activity"/>
    <property type="evidence" value="ECO:0007669"/>
    <property type="project" value="UniProtKB-EC"/>
</dbReference>
<proteinExistence type="inferred from homology"/>
<keyword evidence="1 5" id="KW-0489">Methyltransferase</keyword>
<dbReference type="Proteomes" id="UP001523566">
    <property type="component" value="Unassembled WGS sequence"/>
</dbReference>
<keyword evidence="2 5" id="KW-0808">Transferase</keyword>
<feature type="domain" description="Methyltransferase small" evidence="6">
    <location>
        <begin position="112"/>
        <end position="196"/>
    </location>
</feature>
<reference evidence="8 9" key="1">
    <citation type="journal article" date="2022" name="Genome Biol. Evol.">
        <title>Host diet, physiology and behaviors set the stage for Lachnospiraceae cladogenesis.</title>
        <authorList>
            <person name="Vera-Ponce De Leon A."/>
            <person name="Schneider M."/>
            <person name="Jahnes B.C."/>
            <person name="Sadowski V."/>
            <person name="Camuy-Velez L.A."/>
            <person name="Duan J."/>
            <person name="Sabree Z.L."/>
        </authorList>
    </citation>
    <scope>NUCLEOTIDE SEQUENCE [LARGE SCALE GENOMIC DNA]</scope>
    <source>
        <strain evidence="8 9">PAL113</strain>
    </source>
</reference>
<evidence type="ECO:0000313" key="9">
    <source>
        <dbReference type="Proteomes" id="UP001523566"/>
    </source>
</evidence>
<dbReference type="InterPro" id="IPR002052">
    <property type="entry name" value="DNA_methylase_N6_adenine_CS"/>
</dbReference>
<gene>
    <name evidence="5 8" type="primary">prmC</name>
    <name evidence="8" type="ORF">NK125_07730</name>
</gene>
<feature type="binding site" evidence="5">
    <location>
        <begin position="188"/>
        <end position="191"/>
    </location>
    <ligand>
        <name>substrate</name>
    </ligand>
</feature>
<feature type="domain" description="Release factor glutamine methyltransferase N-terminal" evidence="7">
    <location>
        <begin position="10"/>
        <end position="78"/>
    </location>
</feature>
<dbReference type="InterPro" id="IPR050320">
    <property type="entry name" value="N5-glutamine_MTase"/>
</dbReference>
<dbReference type="Pfam" id="PF17827">
    <property type="entry name" value="PrmC_N"/>
    <property type="match status" value="1"/>
</dbReference>
<dbReference type="InterPro" id="IPR019874">
    <property type="entry name" value="RF_methyltr_PrmC"/>
</dbReference>
<dbReference type="RefSeq" id="WP_262066079.1">
    <property type="nucleotide sequence ID" value="NZ_JAMXOD010000009.1"/>
</dbReference>
<dbReference type="InterPro" id="IPR029063">
    <property type="entry name" value="SAM-dependent_MTases_sf"/>
</dbReference>
<evidence type="ECO:0000256" key="1">
    <source>
        <dbReference type="ARBA" id="ARBA00022603"/>
    </source>
</evidence>
<accession>A0ABT1E9D3</accession>
<dbReference type="InterPro" id="IPR007848">
    <property type="entry name" value="Small_mtfrase_dom"/>
</dbReference>
<comment type="caution">
    <text evidence="5">Lacks conserved residue(s) required for the propagation of feature annotation.</text>
</comment>
<dbReference type="CDD" id="cd02440">
    <property type="entry name" value="AdoMet_MTases"/>
    <property type="match status" value="1"/>
</dbReference>
<comment type="similarity">
    <text evidence="5">Belongs to the protein N5-glutamine methyltransferase family. PrmC subfamily.</text>
</comment>
<dbReference type="SUPFAM" id="SSF53335">
    <property type="entry name" value="S-adenosyl-L-methionine-dependent methyltransferases"/>
    <property type="match status" value="1"/>
</dbReference>
<evidence type="ECO:0000259" key="7">
    <source>
        <dbReference type="Pfam" id="PF17827"/>
    </source>
</evidence>
<dbReference type="InterPro" id="IPR004556">
    <property type="entry name" value="HemK-like"/>
</dbReference>
<keyword evidence="9" id="KW-1185">Reference proteome</keyword>
<comment type="catalytic activity">
    <reaction evidence="4 5">
        <text>L-glutaminyl-[peptide chain release factor] + S-adenosyl-L-methionine = N(5)-methyl-L-glutaminyl-[peptide chain release factor] + S-adenosyl-L-homocysteine + H(+)</text>
        <dbReference type="Rhea" id="RHEA:42896"/>
        <dbReference type="Rhea" id="RHEA-COMP:10271"/>
        <dbReference type="Rhea" id="RHEA-COMP:10272"/>
        <dbReference type="ChEBI" id="CHEBI:15378"/>
        <dbReference type="ChEBI" id="CHEBI:30011"/>
        <dbReference type="ChEBI" id="CHEBI:57856"/>
        <dbReference type="ChEBI" id="CHEBI:59789"/>
        <dbReference type="ChEBI" id="CHEBI:61891"/>
        <dbReference type="EC" id="2.1.1.297"/>
    </reaction>
</comment>
<evidence type="ECO:0000256" key="4">
    <source>
        <dbReference type="ARBA" id="ARBA00048391"/>
    </source>
</evidence>
<dbReference type="PANTHER" id="PTHR18895">
    <property type="entry name" value="HEMK METHYLTRANSFERASE"/>
    <property type="match status" value="1"/>
</dbReference>
<dbReference type="GO" id="GO:0032259">
    <property type="term" value="P:methylation"/>
    <property type="evidence" value="ECO:0007669"/>
    <property type="project" value="UniProtKB-KW"/>
</dbReference>
<sequence>MKENQCLKDAYGWGMDTLKKAGVTEYAIDAFYLLEFVTGVSRGNYYANPEAMIGEEDLQKYQSLIQKRSRKIPLQHLTMEQEFMGLKFYVNEDVLIPRQDSETLVEEALGEIENESKVLDMCTGSGCLLLSLLKHTRKKNVEGTGVDISPDALRVAKRNAENLGVDAVFFQSDLFQQVEGRFQMILSNPPYIRKEEINSLEEEVKIHDPMLALDGGEDGLDFYRRIIEMSPNHLTEEGILIFEIGYDQADDVVQLLKMKDFHGIVVKKDLTGLDRVVKARYNGSDE</sequence>
<dbReference type="HAMAP" id="MF_02126">
    <property type="entry name" value="RF_methyltr_PrmC"/>
    <property type="match status" value="1"/>
</dbReference>
<evidence type="ECO:0000259" key="6">
    <source>
        <dbReference type="Pfam" id="PF05175"/>
    </source>
</evidence>
<dbReference type="NCBIfam" id="TIGR00536">
    <property type="entry name" value="hemK_fam"/>
    <property type="match status" value="1"/>
</dbReference>
<dbReference type="Gene3D" id="1.10.8.10">
    <property type="entry name" value="DNA helicase RuvA subunit, C-terminal domain"/>
    <property type="match status" value="1"/>
</dbReference>